<dbReference type="OrthoDB" id="5319888at2"/>
<dbReference type="PANTHER" id="PTHR42791:SF1">
    <property type="entry name" value="N-ACETYLTRANSFERASE DOMAIN-CONTAINING PROTEIN"/>
    <property type="match status" value="1"/>
</dbReference>
<proteinExistence type="predicted"/>
<dbReference type="InterPro" id="IPR000182">
    <property type="entry name" value="GNAT_dom"/>
</dbReference>
<dbReference type="Proteomes" id="UP000257127">
    <property type="component" value="Unassembled WGS sequence"/>
</dbReference>
<reference evidence="2 3" key="1">
    <citation type="submission" date="2018-08" db="EMBL/GenBank/DDBJ databases">
        <title>The draft genome squence of Brumimicrobium sp. N62.</title>
        <authorList>
            <person name="Du Z.-J."/>
            <person name="Luo H.-R."/>
        </authorList>
    </citation>
    <scope>NUCLEOTIDE SEQUENCE [LARGE SCALE GENOMIC DNA]</scope>
    <source>
        <strain evidence="2 3">N62</strain>
    </source>
</reference>
<dbReference type="GO" id="GO:0016747">
    <property type="term" value="F:acyltransferase activity, transferring groups other than amino-acyl groups"/>
    <property type="evidence" value="ECO:0007669"/>
    <property type="project" value="InterPro"/>
</dbReference>
<evidence type="ECO:0000259" key="1">
    <source>
        <dbReference type="PROSITE" id="PS51186"/>
    </source>
</evidence>
<accession>A0A3E1F1I1</accession>
<dbReference type="EMBL" id="QURB01000001">
    <property type="protein sequence ID" value="RFC55674.1"/>
    <property type="molecule type" value="Genomic_DNA"/>
</dbReference>
<sequence length="187" mass="21579">MNQTDENHIIAILTQTFHDNKSTNFVIKQDKKKTKRFRTLIKYSIFYGEHFGEVFLSNDKTACYITLDSTKKKTTLKSIFWDLRLIFQCVGLSNVSKVLKREALIKANHPKDGFMHLWYIGVLPSEQGKGKGSLMMKSIIEKSKMANKKVCLETSVERNFGFYTSLGFKEENTIQQLGYALKMYALP</sequence>
<evidence type="ECO:0000313" key="2">
    <source>
        <dbReference type="EMBL" id="RFC55674.1"/>
    </source>
</evidence>
<gene>
    <name evidence="2" type="ORF">DXU93_01700</name>
</gene>
<name>A0A3E1F1I1_9FLAO</name>
<dbReference type="Gene3D" id="3.40.630.30">
    <property type="match status" value="1"/>
</dbReference>
<dbReference type="CDD" id="cd04301">
    <property type="entry name" value="NAT_SF"/>
    <property type="match status" value="1"/>
</dbReference>
<dbReference type="InterPro" id="IPR016181">
    <property type="entry name" value="Acyl_CoA_acyltransferase"/>
</dbReference>
<comment type="caution">
    <text evidence="2">The sequence shown here is derived from an EMBL/GenBank/DDBJ whole genome shotgun (WGS) entry which is preliminary data.</text>
</comment>
<dbReference type="SUPFAM" id="SSF55729">
    <property type="entry name" value="Acyl-CoA N-acyltransferases (Nat)"/>
    <property type="match status" value="1"/>
</dbReference>
<evidence type="ECO:0000313" key="3">
    <source>
        <dbReference type="Proteomes" id="UP000257127"/>
    </source>
</evidence>
<keyword evidence="2" id="KW-0808">Transferase</keyword>
<keyword evidence="3" id="KW-1185">Reference proteome</keyword>
<dbReference type="PROSITE" id="PS51186">
    <property type="entry name" value="GNAT"/>
    <property type="match status" value="1"/>
</dbReference>
<dbReference type="PANTHER" id="PTHR42791">
    <property type="entry name" value="GNAT FAMILY ACETYLTRANSFERASE"/>
    <property type="match status" value="1"/>
</dbReference>
<dbReference type="InterPro" id="IPR052523">
    <property type="entry name" value="Trichothecene_AcTrans"/>
</dbReference>
<organism evidence="2 3">
    <name type="scientific">Brumimicrobium aurantiacum</name>
    <dbReference type="NCBI Taxonomy" id="1737063"/>
    <lineage>
        <taxon>Bacteria</taxon>
        <taxon>Pseudomonadati</taxon>
        <taxon>Bacteroidota</taxon>
        <taxon>Flavobacteriia</taxon>
        <taxon>Flavobacteriales</taxon>
        <taxon>Crocinitomicaceae</taxon>
        <taxon>Brumimicrobium</taxon>
    </lineage>
</organism>
<feature type="domain" description="N-acetyltransferase" evidence="1">
    <location>
        <begin position="109"/>
        <end position="187"/>
    </location>
</feature>
<dbReference type="AlphaFoldDB" id="A0A3E1F1I1"/>
<protein>
    <submittedName>
        <fullName evidence="2">N-acetyltransferase</fullName>
    </submittedName>
</protein>
<dbReference type="Pfam" id="PF13508">
    <property type="entry name" value="Acetyltransf_7"/>
    <property type="match status" value="1"/>
</dbReference>